<dbReference type="AlphaFoldDB" id="A0A1Y4PBC3"/>
<dbReference type="EMBL" id="QRZL01000019">
    <property type="protein sequence ID" value="RGV73454.1"/>
    <property type="molecule type" value="Genomic_DNA"/>
</dbReference>
<name>A0A1Y4PBC3_9BACT</name>
<accession>A0A1Y4PBC3</accession>
<dbReference type="Proteomes" id="UP000294834">
    <property type="component" value="Unassembled WGS sequence"/>
</dbReference>
<comment type="caution">
    <text evidence="4">The sequence shown here is derived from an EMBL/GenBank/DDBJ whole genome shotgun (WGS) entry which is preliminary data.</text>
</comment>
<reference evidence="5 7" key="1">
    <citation type="submission" date="2018-08" db="EMBL/GenBank/DDBJ databases">
        <title>A genome reference for cultivated species of the human gut microbiota.</title>
        <authorList>
            <person name="Zou Y."/>
            <person name="Xue W."/>
            <person name="Luo G."/>
        </authorList>
    </citation>
    <scope>NUCLEOTIDE SEQUENCE [LARGE SCALE GENOMIC DNA]</scope>
    <source>
        <strain evidence="5 7">AF14-1AC</strain>
    </source>
</reference>
<dbReference type="Proteomes" id="UP000347681">
    <property type="component" value="Unassembled WGS sequence"/>
</dbReference>
<dbReference type="EMBL" id="VVYY01000014">
    <property type="protein sequence ID" value="KAA5395938.1"/>
    <property type="molecule type" value="Genomic_DNA"/>
</dbReference>
<evidence type="ECO:0000313" key="10">
    <source>
        <dbReference type="Proteomes" id="UP000441162"/>
    </source>
</evidence>
<dbReference type="EMBL" id="VVZB01000007">
    <property type="protein sequence ID" value="KAA5381988.1"/>
    <property type="molecule type" value="Genomic_DNA"/>
</dbReference>
<evidence type="ECO:0000313" key="8">
    <source>
        <dbReference type="Proteomes" id="UP000294834"/>
    </source>
</evidence>
<evidence type="ECO:0000313" key="1">
    <source>
        <dbReference type="EMBL" id="KAA5315751.1"/>
    </source>
</evidence>
<dbReference type="Proteomes" id="UP000283678">
    <property type="component" value="Unassembled WGS sequence"/>
</dbReference>
<proteinExistence type="predicted"/>
<dbReference type="Proteomes" id="UP000481616">
    <property type="component" value="Unassembled WGS sequence"/>
</dbReference>
<evidence type="ECO:0000313" key="12">
    <source>
        <dbReference type="Proteomes" id="UP000481700"/>
    </source>
</evidence>
<evidence type="ECO:0000313" key="4">
    <source>
        <dbReference type="EMBL" id="KAA5403703.1"/>
    </source>
</evidence>
<organism evidence="4 10">
    <name type="scientific">Phocaeicola dorei</name>
    <dbReference type="NCBI Taxonomy" id="357276"/>
    <lineage>
        <taxon>Bacteria</taxon>
        <taxon>Pseudomonadati</taxon>
        <taxon>Bacteroidota</taxon>
        <taxon>Bacteroidia</taxon>
        <taxon>Bacteroidales</taxon>
        <taxon>Bacteroidaceae</taxon>
        <taxon>Phocaeicola</taxon>
    </lineage>
</organism>
<sequence>MCLSDSGFCLPLSFFLLIRSHLFPPKILSHLSLFPRSTFCVPSYFPPFQLSPASSVCPPPPLLVIPSLYPLIFPHYNVRARVWVWKCCKFCKFASFIPALYHKGN</sequence>
<dbReference type="EMBL" id="VVZA01000013">
    <property type="protein sequence ID" value="KAA5403703.1"/>
    <property type="molecule type" value="Genomic_DNA"/>
</dbReference>
<dbReference type="EMBL" id="SLTX01000001">
    <property type="protein sequence ID" value="TDB09456.1"/>
    <property type="molecule type" value="Genomic_DNA"/>
</dbReference>
<dbReference type="Proteomes" id="UP000441162">
    <property type="component" value="Unassembled WGS sequence"/>
</dbReference>
<reference evidence="9 10" key="2">
    <citation type="journal article" date="2019" name="Nat. Med.">
        <title>A library of human gut bacterial isolates paired with longitudinal multiomics data enables mechanistic microbiome research.</title>
        <authorList>
            <person name="Poyet M."/>
            <person name="Groussin M."/>
            <person name="Gibbons S.M."/>
            <person name="Avila-Pacheco J."/>
            <person name="Jiang X."/>
            <person name="Kearney S.M."/>
            <person name="Perrotta A.R."/>
            <person name="Berdy B."/>
            <person name="Zhao S."/>
            <person name="Lieberman T.D."/>
            <person name="Swanson P.K."/>
            <person name="Smith M."/>
            <person name="Roesemann S."/>
            <person name="Alexander J.E."/>
            <person name="Rich S.A."/>
            <person name="Livny J."/>
            <person name="Vlamakis H."/>
            <person name="Clish C."/>
            <person name="Bullock K."/>
            <person name="Deik A."/>
            <person name="Scott J."/>
            <person name="Pierce K.A."/>
            <person name="Xavier R.J."/>
            <person name="Alm E.J."/>
        </authorList>
    </citation>
    <scope>NUCLEOTIDE SEQUENCE [LARGE SCALE GENOMIC DNA]</scope>
    <source>
        <strain evidence="3 11">BIOML-A1</strain>
        <strain evidence="1 12">BIOML-A25</strain>
        <strain evidence="4 10">BIOML-A4</strain>
        <strain evidence="2 9">BIOML-A5</strain>
    </source>
</reference>
<evidence type="ECO:0000313" key="7">
    <source>
        <dbReference type="Proteomes" id="UP000283678"/>
    </source>
</evidence>
<evidence type="ECO:0000313" key="11">
    <source>
        <dbReference type="Proteomes" id="UP000481616"/>
    </source>
</evidence>
<dbReference type="EMBL" id="VVZV01000026">
    <property type="protein sequence ID" value="KAA5315751.1"/>
    <property type="molecule type" value="Genomic_DNA"/>
</dbReference>
<protein>
    <submittedName>
        <fullName evidence="4">Uncharacterized protein</fullName>
    </submittedName>
</protein>
<gene>
    <name evidence="5" type="ORF">DWW04_16025</name>
    <name evidence="6" type="ORF">E1J06_17175</name>
    <name evidence="4" type="ORF">F2Y51_15260</name>
    <name evidence="3" type="ORF">F2Y58_15790</name>
    <name evidence="2" type="ORF">F2Y61_14785</name>
    <name evidence="1" type="ORF">F2Z07_18675</name>
</gene>
<evidence type="ECO:0000313" key="3">
    <source>
        <dbReference type="EMBL" id="KAA5395938.1"/>
    </source>
</evidence>
<evidence type="ECO:0000313" key="2">
    <source>
        <dbReference type="EMBL" id="KAA5381988.1"/>
    </source>
</evidence>
<dbReference type="Proteomes" id="UP000481700">
    <property type="component" value="Unassembled WGS sequence"/>
</dbReference>
<evidence type="ECO:0000313" key="5">
    <source>
        <dbReference type="EMBL" id="RGV73454.1"/>
    </source>
</evidence>
<evidence type="ECO:0000313" key="9">
    <source>
        <dbReference type="Proteomes" id="UP000347681"/>
    </source>
</evidence>
<evidence type="ECO:0000313" key="6">
    <source>
        <dbReference type="EMBL" id="TDB09456.1"/>
    </source>
</evidence>
<reference evidence="6 8" key="3">
    <citation type="journal article" date="2019" name="Nat. Microbiol.">
        <title>Genomic variation and strain-specific functional adaptation in the human gut microbiome during early life.</title>
        <authorList>
            <person name="Vatanen T."/>
            <person name="Plichta D.R."/>
            <person name="Somani J."/>
            <person name="Munch P.C."/>
            <person name="Arthur T.D."/>
            <person name="Hall A.B."/>
            <person name="Rudolf S."/>
            <person name="Oakeley E.J."/>
            <person name="Ke X."/>
            <person name="Young R.A."/>
            <person name="Haiser H.J."/>
            <person name="Kolde R."/>
            <person name="Yassour M."/>
            <person name="Luopajarvi K."/>
            <person name="Siljander H."/>
            <person name="Virtanen S.M."/>
            <person name="Ilonen J."/>
            <person name="Uibo R."/>
            <person name="Tillmann V."/>
            <person name="Mokurov S."/>
            <person name="Dorshakova N."/>
            <person name="Porter J.A."/>
            <person name="McHardy A.C."/>
            <person name="Lahdesmaki H."/>
            <person name="Vlamakis H."/>
            <person name="Huttenhower C."/>
            <person name="Knip M."/>
            <person name="Xavier R.J."/>
        </authorList>
    </citation>
    <scope>NUCLEOTIDE SEQUENCE [LARGE SCALE GENOMIC DNA]</scope>
    <source>
        <strain evidence="6 8">RJX1052</strain>
    </source>
</reference>